<evidence type="ECO:0000313" key="3">
    <source>
        <dbReference type="Proteomes" id="UP000649753"/>
    </source>
</evidence>
<dbReference type="Proteomes" id="UP000649753">
    <property type="component" value="Unassembled WGS sequence"/>
</dbReference>
<evidence type="ECO:0000256" key="1">
    <source>
        <dbReference type="SAM" id="Phobius"/>
    </source>
</evidence>
<feature type="transmembrane region" description="Helical" evidence="1">
    <location>
        <begin position="120"/>
        <end position="139"/>
    </location>
</feature>
<sequence length="145" mass="15461">MKAGTGRARHRSVLIRAGLILLGLLHVSWGVPAVLVPRWFFDNFPGFGLGWTAGYPPYNSHLMTDVGAAFLTLGAMLLAAAWLDDRRVTAVVLSGLLLFSAVHLGFHLTHGGTLTSADLLASRTALLSGVIGPGALLVLDHRWRA</sequence>
<protein>
    <submittedName>
        <fullName evidence="2">Uncharacterized protein</fullName>
    </submittedName>
</protein>
<accession>A0A927M3F8</accession>
<dbReference type="AlphaFoldDB" id="A0A927M3F8"/>
<comment type="caution">
    <text evidence="2">The sequence shown here is derived from an EMBL/GenBank/DDBJ whole genome shotgun (WGS) entry which is preliminary data.</text>
</comment>
<dbReference type="RefSeq" id="WP_192766070.1">
    <property type="nucleotide sequence ID" value="NZ_JADBEB010000001.1"/>
</dbReference>
<keyword evidence="1" id="KW-0472">Membrane</keyword>
<feature type="transmembrane region" description="Helical" evidence="1">
    <location>
        <begin position="61"/>
        <end position="83"/>
    </location>
</feature>
<feature type="transmembrane region" description="Helical" evidence="1">
    <location>
        <begin position="90"/>
        <end position="108"/>
    </location>
</feature>
<proteinExistence type="predicted"/>
<keyword evidence="1" id="KW-1133">Transmembrane helix</keyword>
<feature type="transmembrane region" description="Helical" evidence="1">
    <location>
        <begin position="20"/>
        <end position="41"/>
    </location>
</feature>
<keyword evidence="3" id="KW-1185">Reference proteome</keyword>
<organism evidence="2 3">
    <name type="scientific">Plantactinospora soyae</name>
    <dbReference type="NCBI Taxonomy" id="1544732"/>
    <lineage>
        <taxon>Bacteria</taxon>
        <taxon>Bacillati</taxon>
        <taxon>Actinomycetota</taxon>
        <taxon>Actinomycetes</taxon>
        <taxon>Micromonosporales</taxon>
        <taxon>Micromonosporaceae</taxon>
        <taxon>Plantactinospora</taxon>
    </lineage>
</organism>
<reference evidence="2" key="1">
    <citation type="submission" date="2020-10" db="EMBL/GenBank/DDBJ databases">
        <title>Sequencing the genomes of 1000 actinobacteria strains.</title>
        <authorList>
            <person name="Klenk H.-P."/>
        </authorList>
    </citation>
    <scope>NUCLEOTIDE SEQUENCE</scope>
    <source>
        <strain evidence="2">DSM 46832</strain>
    </source>
</reference>
<evidence type="ECO:0000313" key="2">
    <source>
        <dbReference type="EMBL" id="MBE1485961.1"/>
    </source>
</evidence>
<dbReference type="EMBL" id="JADBEB010000001">
    <property type="protein sequence ID" value="MBE1485961.1"/>
    <property type="molecule type" value="Genomic_DNA"/>
</dbReference>
<name>A0A927M3F8_9ACTN</name>
<gene>
    <name evidence="2" type="ORF">H4W31_001599</name>
</gene>
<keyword evidence="1" id="KW-0812">Transmembrane</keyword>